<keyword evidence="7" id="KW-0862">Zinc</keyword>
<dbReference type="Gene3D" id="1.10.8.60">
    <property type="match status" value="1"/>
</dbReference>
<gene>
    <name evidence="11 14" type="primary">dnaX</name>
    <name evidence="14" type="ORF">HMPREF0044_0288</name>
</gene>
<evidence type="ECO:0000256" key="10">
    <source>
        <dbReference type="ARBA" id="ARBA00049244"/>
    </source>
</evidence>
<sequence length="768" mass="82246">MSEPLKAALKANRVTHAYLFSGPRGCGKTTSARILARCLNCVEGPTDTPCGKCASCIELATGGPGSLDVVEIDAASHNGVDDARELRERAAFAPARDRYKVFILDEAHMVTPQGFNALLKLVEEPPEHVKFVFATTEPERVIGTIRSRTHHYPFRLVPGDVLMPYLSSLCAAERISVAEGVLPLVVRAGGGSVRDSLSVLDQLMAGAENGVISYERAIALLGYTDGTLLDGIVTNLHAGDGSAVFDALERMVDSGHDPRRFIEDFLQRLRDLLVISLAPEGARTLLQGIPVEQSERMYQQAQQWGATKLSKAADLTDEALRSMVGATSPKLQVELLIGRILVEIQGAAKASVERAITDQGGDSAGNASSDAPVVYPSGLSGAALAREEARRLREMQEAKAREAQSVPVSPVHSAPAAQPLQPIAPTVSAPPVSVEPTPTEEATVPITPTAEQAPVTTAIPVVSTVEPVYEVPPITPLATVAEPAVAEVKLIEKWDVFTQIFLSEHAGWKNVVAALKVHQENEVEVIFQLPTVEQAEKLSGEKGTTIVAGVVEKTLGVVKRVKFVGPLEVAEAWPEVMVPGKPLEQDSPSEPVAAAEPATPIYVVPEPAVVPVQMPEPAYELPPLEAPVYEVEPVYEPLPEPVYESPSETVAPISELGDASVVAHAEIPEPAYELPPLEAPVYEPEPVYAPLPEPNYGAQLTDDRNVQAPVTEEKVVPMPPVVETYEEWDDETGGASLYDAEVAETREVGVPVVQRVFNAVVIEEIKEG</sequence>
<dbReference type="CDD" id="cd18137">
    <property type="entry name" value="HLD_clamp_pol_III_gamma_tau"/>
    <property type="match status" value="1"/>
</dbReference>
<evidence type="ECO:0000259" key="13">
    <source>
        <dbReference type="SMART" id="SM00382"/>
    </source>
</evidence>
<keyword evidence="4 11" id="KW-0235">DNA replication</keyword>
<evidence type="ECO:0000256" key="11">
    <source>
        <dbReference type="RuleBase" id="RU364063"/>
    </source>
</evidence>
<evidence type="ECO:0000256" key="5">
    <source>
        <dbReference type="ARBA" id="ARBA00022723"/>
    </source>
</evidence>
<accession>C0VYP8</accession>
<evidence type="ECO:0000256" key="2">
    <source>
        <dbReference type="ARBA" id="ARBA00022679"/>
    </source>
</evidence>
<name>C0VYP8_9ACTO</name>
<evidence type="ECO:0000256" key="8">
    <source>
        <dbReference type="ARBA" id="ARBA00022840"/>
    </source>
</evidence>
<comment type="catalytic activity">
    <reaction evidence="10 11">
        <text>DNA(n) + a 2'-deoxyribonucleoside 5'-triphosphate = DNA(n+1) + diphosphate</text>
        <dbReference type="Rhea" id="RHEA:22508"/>
        <dbReference type="Rhea" id="RHEA-COMP:17339"/>
        <dbReference type="Rhea" id="RHEA-COMP:17340"/>
        <dbReference type="ChEBI" id="CHEBI:33019"/>
        <dbReference type="ChEBI" id="CHEBI:61560"/>
        <dbReference type="ChEBI" id="CHEBI:173112"/>
        <dbReference type="EC" id="2.7.7.7"/>
    </reaction>
</comment>
<dbReference type="PANTHER" id="PTHR11669:SF0">
    <property type="entry name" value="PROTEIN STICHEL-LIKE 2"/>
    <property type="match status" value="1"/>
</dbReference>
<reference evidence="14 15" key="1">
    <citation type="submission" date="2009-01" db="EMBL/GenBank/DDBJ databases">
        <authorList>
            <person name="Qin X."/>
            <person name="Bachman B."/>
            <person name="Battles P."/>
            <person name="Bell A."/>
            <person name="Bess C."/>
            <person name="Bickham C."/>
            <person name="Chaboub L."/>
            <person name="Chen D."/>
            <person name="Coyle M."/>
            <person name="Deiros D.R."/>
            <person name="Dinh H."/>
            <person name="Forbes L."/>
            <person name="Fowler G."/>
            <person name="Francisco L."/>
            <person name="Fu Q."/>
            <person name="Gubbala S."/>
            <person name="Hale W."/>
            <person name="Han Y."/>
            <person name="Hemphill L."/>
            <person name="Highlander S.K."/>
            <person name="Hirani K."/>
            <person name="Hogues M."/>
            <person name="Jackson L."/>
            <person name="Jakkamsetti A."/>
            <person name="Javaid M."/>
            <person name="Jiang H."/>
            <person name="Korchina V."/>
            <person name="Kovar C."/>
            <person name="Lara F."/>
            <person name="Lee S."/>
            <person name="Mata R."/>
            <person name="Mathew T."/>
            <person name="Moen C."/>
            <person name="Morales K."/>
            <person name="Munidasa M."/>
            <person name="Nazareth L."/>
            <person name="Ngo R."/>
            <person name="Nguyen L."/>
            <person name="Okwuonu G."/>
            <person name="Ongeri F."/>
            <person name="Patil S."/>
            <person name="Petrosino J."/>
            <person name="Pham C."/>
            <person name="Pham P."/>
            <person name="Pu L.-L."/>
            <person name="Puazo M."/>
            <person name="Raj R."/>
            <person name="Reid J."/>
            <person name="Rouhana J."/>
            <person name="Saada N."/>
            <person name="Shang Y."/>
            <person name="Simmons D."/>
            <person name="Thornton R."/>
            <person name="Warren J."/>
            <person name="Weissenberger G."/>
            <person name="Zhang J."/>
            <person name="Zhang L."/>
            <person name="Zhou C."/>
            <person name="Zhu D."/>
            <person name="Muzny D."/>
            <person name="Worley K."/>
            <person name="Gibbs R."/>
        </authorList>
    </citation>
    <scope>NUCLEOTIDE SEQUENCE [LARGE SCALE GENOMIC DNA]</scope>
    <source>
        <strain evidence="14 15">DSM 15436</strain>
    </source>
</reference>
<keyword evidence="8 11" id="KW-0067">ATP-binding</keyword>
<evidence type="ECO:0000256" key="1">
    <source>
        <dbReference type="ARBA" id="ARBA00006360"/>
    </source>
</evidence>
<dbReference type="SMART" id="SM00382">
    <property type="entry name" value="AAA"/>
    <property type="match status" value="1"/>
</dbReference>
<feature type="region of interest" description="Disordered" evidence="12">
    <location>
        <begin position="421"/>
        <end position="440"/>
    </location>
</feature>
<dbReference type="Proteomes" id="UP000010301">
    <property type="component" value="Unassembled WGS sequence"/>
</dbReference>
<protein>
    <recommendedName>
        <fullName evidence="11">DNA polymerase III subunit gamma/tau</fullName>
        <ecNumber evidence="11">2.7.7.7</ecNumber>
    </recommendedName>
</protein>
<comment type="subunit">
    <text evidence="11">DNA polymerase III contains a core (composed of alpha, epsilon and theta chains) that associates with a tau subunit. This core dimerizes to form the POLIII' complex. PolIII' associates with the gamma complex (composed of gamma, delta, delta', psi and chi chains) and with the beta chain to form the complete DNA polymerase III complex.</text>
</comment>
<keyword evidence="3 11" id="KW-0548">Nucleotidyltransferase</keyword>
<dbReference type="Pfam" id="PF13177">
    <property type="entry name" value="DNA_pol3_delta2"/>
    <property type="match status" value="1"/>
</dbReference>
<dbReference type="HOGENOM" id="CLU_006229_3_5_11"/>
<dbReference type="GO" id="GO:0006261">
    <property type="term" value="P:DNA-templated DNA replication"/>
    <property type="evidence" value="ECO:0007669"/>
    <property type="project" value="TreeGrafter"/>
</dbReference>
<evidence type="ECO:0000256" key="3">
    <source>
        <dbReference type="ARBA" id="ARBA00022695"/>
    </source>
</evidence>
<evidence type="ECO:0000256" key="6">
    <source>
        <dbReference type="ARBA" id="ARBA00022741"/>
    </source>
</evidence>
<dbReference type="GO" id="GO:0003887">
    <property type="term" value="F:DNA-directed DNA polymerase activity"/>
    <property type="evidence" value="ECO:0007669"/>
    <property type="project" value="UniProtKB-KW"/>
</dbReference>
<dbReference type="GO" id="GO:0046872">
    <property type="term" value="F:metal ion binding"/>
    <property type="evidence" value="ECO:0007669"/>
    <property type="project" value="UniProtKB-KW"/>
</dbReference>
<keyword evidence="15" id="KW-1185">Reference proteome</keyword>
<evidence type="ECO:0000256" key="4">
    <source>
        <dbReference type="ARBA" id="ARBA00022705"/>
    </source>
</evidence>
<proteinExistence type="inferred from homology"/>
<comment type="function">
    <text evidence="11">DNA polymerase III is a complex, multichain enzyme responsible for most of the replicative synthesis in bacteria. This DNA polymerase also exhibits 3' to 5' exonuclease activity.</text>
</comment>
<keyword evidence="6 11" id="KW-0547">Nucleotide-binding</keyword>
<dbReference type="CDD" id="cd00009">
    <property type="entry name" value="AAA"/>
    <property type="match status" value="1"/>
</dbReference>
<dbReference type="Gene3D" id="1.20.272.10">
    <property type="match status" value="1"/>
</dbReference>
<dbReference type="STRING" id="525245.HMPREF0044_0288"/>
<dbReference type="GO" id="GO:0005524">
    <property type="term" value="F:ATP binding"/>
    <property type="evidence" value="ECO:0007669"/>
    <property type="project" value="UniProtKB-KW"/>
</dbReference>
<dbReference type="SUPFAM" id="SSF52540">
    <property type="entry name" value="P-loop containing nucleoside triphosphate hydrolases"/>
    <property type="match status" value="1"/>
</dbReference>
<dbReference type="Gene3D" id="3.40.50.300">
    <property type="entry name" value="P-loop containing nucleotide triphosphate hydrolases"/>
    <property type="match status" value="1"/>
</dbReference>
<keyword evidence="2 11" id="KW-0808">Transferase</keyword>
<dbReference type="InterPro" id="IPR027417">
    <property type="entry name" value="P-loop_NTPase"/>
</dbReference>
<dbReference type="InterPro" id="IPR022754">
    <property type="entry name" value="DNA_pol_III_gamma-3"/>
</dbReference>
<dbReference type="GO" id="GO:0003677">
    <property type="term" value="F:DNA binding"/>
    <property type="evidence" value="ECO:0007669"/>
    <property type="project" value="InterPro"/>
</dbReference>
<keyword evidence="5" id="KW-0479">Metal-binding</keyword>
<dbReference type="SUPFAM" id="SSF48019">
    <property type="entry name" value="post-AAA+ oligomerization domain-like"/>
    <property type="match status" value="1"/>
</dbReference>
<feature type="region of interest" description="Disordered" evidence="12">
    <location>
        <begin position="394"/>
        <end position="416"/>
    </location>
</feature>
<dbReference type="EMBL" id="ACFG01000004">
    <property type="protein sequence ID" value="EEH64551.1"/>
    <property type="molecule type" value="Genomic_DNA"/>
</dbReference>
<dbReference type="Pfam" id="PF22608">
    <property type="entry name" value="DNAX_ATPase_lid"/>
    <property type="match status" value="1"/>
</dbReference>
<keyword evidence="9 11" id="KW-0239">DNA-directed DNA polymerase</keyword>
<dbReference type="GO" id="GO:0009360">
    <property type="term" value="C:DNA polymerase III complex"/>
    <property type="evidence" value="ECO:0007669"/>
    <property type="project" value="InterPro"/>
</dbReference>
<dbReference type="NCBIfam" id="TIGR02397">
    <property type="entry name" value="dnaX_nterm"/>
    <property type="match status" value="1"/>
</dbReference>
<evidence type="ECO:0000256" key="7">
    <source>
        <dbReference type="ARBA" id="ARBA00022833"/>
    </source>
</evidence>
<dbReference type="InterPro" id="IPR050238">
    <property type="entry name" value="DNA_Rep/Repair_Clamp_Loader"/>
</dbReference>
<organism evidence="14 15">
    <name type="scientific">Gleimia coleocanis DSM 15436</name>
    <dbReference type="NCBI Taxonomy" id="525245"/>
    <lineage>
        <taxon>Bacteria</taxon>
        <taxon>Bacillati</taxon>
        <taxon>Actinomycetota</taxon>
        <taxon>Actinomycetes</taxon>
        <taxon>Actinomycetales</taxon>
        <taxon>Actinomycetaceae</taxon>
        <taxon>Gleimia</taxon>
    </lineage>
</organism>
<dbReference type="AlphaFoldDB" id="C0VYP8"/>
<dbReference type="InterPro" id="IPR008921">
    <property type="entry name" value="DNA_pol3_clamp-load_cplx_C"/>
</dbReference>
<dbReference type="PANTHER" id="PTHR11669">
    <property type="entry name" value="REPLICATION FACTOR C / DNA POLYMERASE III GAMMA-TAU SUBUNIT"/>
    <property type="match status" value="1"/>
</dbReference>
<evidence type="ECO:0000313" key="15">
    <source>
        <dbReference type="Proteomes" id="UP000010301"/>
    </source>
</evidence>
<dbReference type="eggNOG" id="COG2812">
    <property type="taxonomic scope" value="Bacteria"/>
</dbReference>
<feature type="domain" description="AAA+ ATPase" evidence="13">
    <location>
        <begin position="14"/>
        <end position="155"/>
    </location>
</feature>
<evidence type="ECO:0000256" key="12">
    <source>
        <dbReference type="SAM" id="MobiDB-lite"/>
    </source>
</evidence>
<evidence type="ECO:0000256" key="9">
    <source>
        <dbReference type="ARBA" id="ARBA00022932"/>
    </source>
</evidence>
<comment type="similarity">
    <text evidence="1 11">Belongs to the DnaX/STICHEL family.</text>
</comment>
<dbReference type="InterPro" id="IPR045085">
    <property type="entry name" value="HLD_clamp_pol_III_gamma_tau"/>
</dbReference>
<dbReference type="InterPro" id="IPR003593">
    <property type="entry name" value="AAA+_ATPase"/>
</dbReference>
<evidence type="ECO:0000313" key="14">
    <source>
        <dbReference type="EMBL" id="EEH64551.1"/>
    </source>
</evidence>
<dbReference type="Pfam" id="PF12169">
    <property type="entry name" value="DNA_pol3_gamma3"/>
    <property type="match status" value="1"/>
</dbReference>
<comment type="caution">
    <text evidence="14">The sequence shown here is derived from an EMBL/GenBank/DDBJ whole genome shotgun (WGS) entry which is preliminary data.</text>
</comment>
<dbReference type="InterPro" id="IPR012763">
    <property type="entry name" value="DNA_pol_III_sug/sutau_N"/>
</dbReference>
<dbReference type="EC" id="2.7.7.7" evidence="11"/>